<name>A0A9K3N0C5_HELAN</name>
<accession>A0A9K3N0C5</accession>
<keyword evidence="3" id="KW-1185">Reference proteome</keyword>
<evidence type="ECO:0000313" key="2">
    <source>
        <dbReference type="EMBL" id="KAF5782285.1"/>
    </source>
</evidence>
<gene>
    <name evidence="2" type="ORF">HanXRQr2_Chr11g0494051</name>
</gene>
<sequence length="388" mass="43257">MKPFGLAKVCHFELACRGLGSDPDLNVLRAFYKLNRSGNWYTFEVRKKNACCYSWITTGIKDWKDRFFLVDDRCVPPEMTWRLKRSRLPDPLPEGFEFDRNLYASLIREAGRVQKYLEHILVMGRISTIWAELEWYPTLRWNGEAMGLKDAVRLKSFDSTELDVRATKTPKGDPPYLSVMQENLYSIREPTSMVNQGGSAGQGGAGSAPSIRTVNLTLAQVTTAVGSDKGKRTGSSDVKGSGSKIILYGSEHLSVEDEWVRAEEEDEGDDDGAEVRPQVSLKRGRNIVSKPDPNPKQLKKKKLDFKTITLEDHEDDQATGFSTAGGLLANLDAHLHGGRTPRDQPVHIPPIPISFGEPTTKVIEDIHMPDPLSFKKIEPSLSDGCGHS</sequence>
<dbReference type="AlphaFoldDB" id="A0A9K3N0C5"/>
<comment type="caution">
    <text evidence="2">The sequence shown here is derived from an EMBL/GenBank/DDBJ whole genome shotgun (WGS) entry which is preliminary data.</text>
</comment>
<feature type="compositionally biased region" description="Acidic residues" evidence="1">
    <location>
        <begin position="263"/>
        <end position="272"/>
    </location>
</feature>
<proteinExistence type="predicted"/>
<dbReference type="Proteomes" id="UP000215914">
    <property type="component" value="Unassembled WGS sequence"/>
</dbReference>
<organism evidence="2 3">
    <name type="scientific">Helianthus annuus</name>
    <name type="common">Common sunflower</name>
    <dbReference type="NCBI Taxonomy" id="4232"/>
    <lineage>
        <taxon>Eukaryota</taxon>
        <taxon>Viridiplantae</taxon>
        <taxon>Streptophyta</taxon>
        <taxon>Embryophyta</taxon>
        <taxon>Tracheophyta</taxon>
        <taxon>Spermatophyta</taxon>
        <taxon>Magnoliopsida</taxon>
        <taxon>eudicotyledons</taxon>
        <taxon>Gunneridae</taxon>
        <taxon>Pentapetalae</taxon>
        <taxon>asterids</taxon>
        <taxon>campanulids</taxon>
        <taxon>Asterales</taxon>
        <taxon>Asteraceae</taxon>
        <taxon>Asteroideae</taxon>
        <taxon>Heliantheae alliance</taxon>
        <taxon>Heliantheae</taxon>
        <taxon>Helianthus</taxon>
    </lineage>
</organism>
<reference evidence="2" key="2">
    <citation type="submission" date="2020-06" db="EMBL/GenBank/DDBJ databases">
        <title>Helianthus annuus Genome sequencing and assembly Release 2.</title>
        <authorList>
            <person name="Gouzy J."/>
            <person name="Langlade N."/>
            <person name="Munos S."/>
        </authorList>
    </citation>
    <scope>NUCLEOTIDE SEQUENCE</scope>
    <source>
        <tissue evidence="2">Leaves</tissue>
    </source>
</reference>
<dbReference type="PANTHER" id="PTHR31099">
    <property type="entry name" value="OS06G0165300 PROTEIN"/>
    <property type="match status" value="1"/>
</dbReference>
<dbReference type="PANTHER" id="PTHR31099:SF41">
    <property type="entry name" value="TRANSPOSASE (PUTATIVE), GYPSY TYPE-RELATED"/>
    <property type="match status" value="1"/>
</dbReference>
<feature type="region of interest" description="Disordered" evidence="1">
    <location>
        <begin position="260"/>
        <end position="296"/>
    </location>
</feature>
<reference evidence="2" key="1">
    <citation type="journal article" date="2017" name="Nature">
        <title>The sunflower genome provides insights into oil metabolism, flowering and Asterid evolution.</title>
        <authorList>
            <person name="Badouin H."/>
            <person name="Gouzy J."/>
            <person name="Grassa C.J."/>
            <person name="Murat F."/>
            <person name="Staton S.E."/>
            <person name="Cottret L."/>
            <person name="Lelandais-Briere C."/>
            <person name="Owens G.L."/>
            <person name="Carrere S."/>
            <person name="Mayjonade B."/>
            <person name="Legrand L."/>
            <person name="Gill N."/>
            <person name="Kane N.C."/>
            <person name="Bowers J.E."/>
            <person name="Hubner S."/>
            <person name="Bellec A."/>
            <person name="Berard A."/>
            <person name="Berges H."/>
            <person name="Blanchet N."/>
            <person name="Boniface M.C."/>
            <person name="Brunel D."/>
            <person name="Catrice O."/>
            <person name="Chaidir N."/>
            <person name="Claudel C."/>
            <person name="Donnadieu C."/>
            <person name="Faraut T."/>
            <person name="Fievet G."/>
            <person name="Helmstetter N."/>
            <person name="King M."/>
            <person name="Knapp S.J."/>
            <person name="Lai Z."/>
            <person name="Le Paslier M.C."/>
            <person name="Lippi Y."/>
            <person name="Lorenzon L."/>
            <person name="Mandel J.R."/>
            <person name="Marage G."/>
            <person name="Marchand G."/>
            <person name="Marquand E."/>
            <person name="Bret-Mestries E."/>
            <person name="Morien E."/>
            <person name="Nambeesan S."/>
            <person name="Nguyen T."/>
            <person name="Pegot-Espagnet P."/>
            <person name="Pouilly N."/>
            <person name="Raftis F."/>
            <person name="Sallet E."/>
            <person name="Schiex T."/>
            <person name="Thomas J."/>
            <person name="Vandecasteele C."/>
            <person name="Vares D."/>
            <person name="Vear F."/>
            <person name="Vautrin S."/>
            <person name="Crespi M."/>
            <person name="Mangin B."/>
            <person name="Burke J.M."/>
            <person name="Salse J."/>
            <person name="Munos S."/>
            <person name="Vincourt P."/>
            <person name="Rieseberg L.H."/>
            <person name="Langlade N.B."/>
        </authorList>
    </citation>
    <scope>NUCLEOTIDE SEQUENCE</scope>
    <source>
        <tissue evidence="2">Leaves</tissue>
    </source>
</reference>
<protein>
    <submittedName>
        <fullName evidence="2">Uncharacterized protein</fullName>
    </submittedName>
</protein>
<dbReference type="EMBL" id="MNCJ02000326">
    <property type="protein sequence ID" value="KAF5782285.1"/>
    <property type="molecule type" value="Genomic_DNA"/>
</dbReference>
<evidence type="ECO:0000313" key="3">
    <source>
        <dbReference type="Proteomes" id="UP000215914"/>
    </source>
</evidence>
<evidence type="ECO:0000256" key="1">
    <source>
        <dbReference type="SAM" id="MobiDB-lite"/>
    </source>
</evidence>
<dbReference type="Gramene" id="mRNA:HanXRQr2_Chr11g0494051">
    <property type="protein sequence ID" value="mRNA:HanXRQr2_Chr11g0494051"/>
    <property type="gene ID" value="HanXRQr2_Chr11g0494051"/>
</dbReference>